<evidence type="ECO:0000313" key="3">
    <source>
        <dbReference type="Proteomes" id="UP000326757"/>
    </source>
</evidence>
<keyword evidence="1" id="KW-0472">Membrane</keyword>
<accession>A0A5N6K8R6</accession>
<organism evidence="2 3">
    <name type="scientific">Monilinia laxa</name>
    <name type="common">Brown rot fungus</name>
    <name type="synonym">Sclerotinia laxa</name>
    <dbReference type="NCBI Taxonomy" id="61186"/>
    <lineage>
        <taxon>Eukaryota</taxon>
        <taxon>Fungi</taxon>
        <taxon>Dikarya</taxon>
        <taxon>Ascomycota</taxon>
        <taxon>Pezizomycotina</taxon>
        <taxon>Leotiomycetes</taxon>
        <taxon>Helotiales</taxon>
        <taxon>Sclerotiniaceae</taxon>
        <taxon>Monilinia</taxon>
    </lineage>
</organism>
<dbReference type="Proteomes" id="UP000326757">
    <property type="component" value="Unassembled WGS sequence"/>
</dbReference>
<proteinExistence type="predicted"/>
<reference evidence="2 3" key="1">
    <citation type="submission" date="2019-06" db="EMBL/GenBank/DDBJ databases">
        <title>Genome Sequence of the Brown Rot Fungal Pathogen Monilinia laxa.</title>
        <authorList>
            <person name="De Miccolis Angelini R.M."/>
            <person name="Landi L."/>
            <person name="Abate D."/>
            <person name="Pollastro S."/>
            <person name="Romanazzi G."/>
            <person name="Faretra F."/>
        </authorList>
    </citation>
    <scope>NUCLEOTIDE SEQUENCE [LARGE SCALE GENOMIC DNA]</scope>
    <source>
        <strain evidence="2 3">Mlax316</strain>
    </source>
</reference>
<name>A0A5N6K8R6_MONLA</name>
<comment type="caution">
    <text evidence="2">The sequence shown here is derived from an EMBL/GenBank/DDBJ whole genome shotgun (WGS) entry which is preliminary data.</text>
</comment>
<evidence type="ECO:0000256" key="1">
    <source>
        <dbReference type="SAM" id="Phobius"/>
    </source>
</evidence>
<evidence type="ECO:0000313" key="2">
    <source>
        <dbReference type="EMBL" id="KAB8299189.1"/>
    </source>
</evidence>
<gene>
    <name evidence="2" type="ORF">EYC80_001288</name>
</gene>
<feature type="transmembrane region" description="Helical" evidence="1">
    <location>
        <begin position="90"/>
        <end position="114"/>
    </location>
</feature>
<dbReference type="EMBL" id="VIGI01000006">
    <property type="protein sequence ID" value="KAB8299189.1"/>
    <property type="molecule type" value="Genomic_DNA"/>
</dbReference>
<protein>
    <submittedName>
        <fullName evidence="2">Uncharacterized protein</fullName>
    </submittedName>
</protein>
<dbReference type="AlphaFoldDB" id="A0A5N6K8R6"/>
<sequence length="158" mass="18196">MLATKSRRKLFGVSDYPSCVLIINLRLSKRKPLYTLLFHLGGQDLFLPKTKFFMFNFNSIATRPFSNHFSLEGLGCSSGRLYFGRALRRGFIWGHFLHIMGVSCIVVLLVAVAYTSFLRSLTQTIPLLTERRTPFFFDSGWVDWGGWQWMGLDGWLES</sequence>
<keyword evidence="1" id="KW-0812">Transmembrane</keyword>
<keyword evidence="3" id="KW-1185">Reference proteome</keyword>
<keyword evidence="1" id="KW-1133">Transmembrane helix</keyword>